<proteinExistence type="predicted"/>
<comment type="caution">
    <text evidence="1">The sequence shown here is derived from an EMBL/GenBank/DDBJ whole genome shotgun (WGS) entry which is preliminary data.</text>
</comment>
<dbReference type="PANTHER" id="PTHR12993">
    <property type="entry name" value="N-ACETYLGLUCOSAMINYL-PHOSPHATIDYLINOSITOL DE-N-ACETYLASE-RELATED"/>
    <property type="match status" value="1"/>
</dbReference>
<evidence type="ECO:0000313" key="1">
    <source>
        <dbReference type="EMBL" id="RCX05053.1"/>
    </source>
</evidence>
<dbReference type="RefSeq" id="WP_037358008.1">
    <property type="nucleotide sequence ID" value="NZ_BHZF01000001.1"/>
</dbReference>
<dbReference type="GO" id="GO:0071793">
    <property type="term" value="P:bacillithiol biosynthetic process"/>
    <property type="evidence" value="ECO:0007669"/>
    <property type="project" value="InterPro"/>
</dbReference>
<dbReference type="PANTHER" id="PTHR12993:SF30">
    <property type="entry name" value="N-ACETYL-ALPHA-D-GLUCOSAMINYL L-MALATE DEACETYLASE 1"/>
    <property type="match status" value="1"/>
</dbReference>
<organism evidence="1 2">
    <name type="scientific">Schleiferia thermophila</name>
    <dbReference type="NCBI Taxonomy" id="884107"/>
    <lineage>
        <taxon>Bacteria</taxon>
        <taxon>Pseudomonadati</taxon>
        <taxon>Bacteroidota</taxon>
        <taxon>Flavobacteriia</taxon>
        <taxon>Flavobacteriales</taxon>
        <taxon>Schleiferiaceae</taxon>
        <taxon>Schleiferia</taxon>
    </lineage>
</organism>
<accession>A0A369A7C4</accession>
<sequence>MQVDILAIGAHPDDVELGAGGTLAKHASMGFKTGILDLTEGEMGTRGTPAIRRAEAQKAAEILGAQFRLNARLPDGWIRDSEEAVREVIKVIRYCKPRIVLANAPKDRHPDHGASARLAEKAVFSAGLHKLKTTYLGEPQQPWRPHILMHYIQFMNLQPDVILDISGFFDRKLASCKAHASQLYNPDSTEPETVISSREFLDSIEYRARDMGRLIGTTHGEGFIFSRTPGLKSLSELI</sequence>
<dbReference type="GO" id="GO:0016811">
    <property type="term" value="F:hydrolase activity, acting on carbon-nitrogen (but not peptide) bonds, in linear amides"/>
    <property type="evidence" value="ECO:0007669"/>
    <property type="project" value="TreeGrafter"/>
</dbReference>
<evidence type="ECO:0000313" key="2">
    <source>
        <dbReference type="Proteomes" id="UP000253517"/>
    </source>
</evidence>
<name>A0A369A7C4_9FLAO</name>
<dbReference type="Gene3D" id="3.40.50.10320">
    <property type="entry name" value="LmbE-like"/>
    <property type="match status" value="1"/>
</dbReference>
<dbReference type="GO" id="GO:0019213">
    <property type="term" value="F:deacetylase activity"/>
    <property type="evidence" value="ECO:0007669"/>
    <property type="project" value="InterPro"/>
</dbReference>
<dbReference type="Pfam" id="PF02585">
    <property type="entry name" value="PIG-L"/>
    <property type="match status" value="1"/>
</dbReference>
<dbReference type="AlphaFoldDB" id="A0A369A7C4"/>
<dbReference type="Proteomes" id="UP000253517">
    <property type="component" value="Unassembled WGS sequence"/>
</dbReference>
<dbReference type="EMBL" id="QPJS01000001">
    <property type="protein sequence ID" value="RCX05053.1"/>
    <property type="molecule type" value="Genomic_DNA"/>
</dbReference>
<dbReference type="SUPFAM" id="SSF102588">
    <property type="entry name" value="LmbE-like"/>
    <property type="match status" value="1"/>
</dbReference>
<gene>
    <name evidence="1" type="ORF">DES35_101333</name>
</gene>
<keyword evidence="2" id="KW-1185">Reference proteome</keyword>
<dbReference type="NCBIfam" id="TIGR04001">
    <property type="entry name" value="thiol_BshB1"/>
    <property type="match status" value="1"/>
</dbReference>
<protein>
    <submittedName>
        <fullName evidence="1">Bacillithiol biosynthesis deacetylase BshB1</fullName>
    </submittedName>
</protein>
<dbReference type="InterPro" id="IPR023842">
    <property type="entry name" value="Bacillithiol_biosynth_BshB1"/>
</dbReference>
<dbReference type="InterPro" id="IPR024078">
    <property type="entry name" value="LmbE-like_dom_sf"/>
</dbReference>
<reference evidence="1 2" key="1">
    <citation type="submission" date="2018-07" db="EMBL/GenBank/DDBJ databases">
        <title>Genomic Encyclopedia of Type Strains, Phase IV (KMG-IV): sequencing the most valuable type-strain genomes for metagenomic binning, comparative biology and taxonomic classification.</title>
        <authorList>
            <person name="Goeker M."/>
        </authorList>
    </citation>
    <scope>NUCLEOTIDE SEQUENCE [LARGE SCALE GENOMIC DNA]</scope>
    <source>
        <strain evidence="1 2">DSM 21410</strain>
    </source>
</reference>
<dbReference type="InterPro" id="IPR003737">
    <property type="entry name" value="GlcNAc_PI_deacetylase-related"/>
</dbReference>